<evidence type="ECO:0000259" key="1">
    <source>
        <dbReference type="Pfam" id="PF06534"/>
    </source>
</evidence>
<proteinExistence type="predicted"/>
<reference evidence="2 3" key="1">
    <citation type="submission" date="2023-11" db="EMBL/GenBank/DDBJ databases">
        <title>Halocaridina rubra genome assembly.</title>
        <authorList>
            <person name="Smith C."/>
        </authorList>
    </citation>
    <scope>NUCLEOTIDE SEQUENCE [LARGE SCALE GENOMIC DNA]</scope>
    <source>
        <strain evidence="2">EP-1</strain>
        <tissue evidence="2">Whole</tissue>
    </source>
</reference>
<keyword evidence="3" id="KW-1185">Reference proteome</keyword>
<dbReference type="Proteomes" id="UP001381693">
    <property type="component" value="Unassembled WGS sequence"/>
</dbReference>
<dbReference type="AlphaFoldDB" id="A0AAN8ZZC9"/>
<dbReference type="Pfam" id="PF06534">
    <property type="entry name" value="RGM_C"/>
    <property type="match status" value="1"/>
</dbReference>
<dbReference type="InterPro" id="IPR009496">
    <property type="entry name" value="RGM_C"/>
</dbReference>
<evidence type="ECO:0000313" key="3">
    <source>
        <dbReference type="Proteomes" id="UP001381693"/>
    </source>
</evidence>
<dbReference type="InterPro" id="IPR040287">
    <property type="entry name" value="RGM"/>
</dbReference>
<dbReference type="PANTHER" id="PTHR31428:SF6">
    <property type="entry name" value="REPULSIVE GUIDANCE MOLECULE B HOMOLOG DRAG-1"/>
    <property type="match status" value="1"/>
</dbReference>
<sequence>MTVFVTMPSSLLKDFDNGDDFQLCRQGCPTYERLDLPGTNPLGVPAMDKYKARALCKEYNITDYYLDSCIFDLMTTDDMSFRIAAQVALRDHWTQDPIGAKRQLQNCSEPPCVWEVTSMAHIAWPSWVTRLSTLIIVIMNLKSKL</sequence>
<gene>
    <name evidence="2" type="ORF">SK128_003424</name>
</gene>
<protein>
    <recommendedName>
        <fullName evidence="1">Repulsive guidance molecule C-terminal domain-containing protein</fullName>
    </recommendedName>
</protein>
<dbReference type="GO" id="GO:0015026">
    <property type="term" value="F:coreceptor activity"/>
    <property type="evidence" value="ECO:0007669"/>
    <property type="project" value="TreeGrafter"/>
</dbReference>
<dbReference type="GO" id="GO:0005886">
    <property type="term" value="C:plasma membrane"/>
    <property type="evidence" value="ECO:0007669"/>
    <property type="project" value="TreeGrafter"/>
</dbReference>
<evidence type="ECO:0000313" key="2">
    <source>
        <dbReference type="EMBL" id="KAK7068859.1"/>
    </source>
</evidence>
<organism evidence="2 3">
    <name type="scientific">Halocaridina rubra</name>
    <name type="common">Hawaiian red shrimp</name>
    <dbReference type="NCBI Taxonomy" id="373956"/>
    <lineage>
        <taxon>Eukaryota</taxon>
        <taxon>Metazoa</taxon>
        <taxon>Ecdysozoa</taxon>
        <taxon>Arthropoda</taxon>
        <taxon>Crustacea</taxon>
        <taxon>Multicrustacea</taxon>
        <taxon>Malacostraca</taxon>
        <taxon>Eumalacostraca</taxon>
        <taxon>Eucarida</taxon>
        <taxon>Decapoda</taxon>
        <taxon>Pleocyemata</taxon>
        <taxon>Caridea</taxon>
        <taxon>Atyoidea</taxon>
        <taxon>Atyidae</taxon>
        <taxon>Halocaridina</taxon>
    </lineage>
</organism>
<dbReference type="GO" id="GO:0030509">
    <property type="term" value="P:BMP signaling pathway"/>
    <property type="evidence" value="ECO:0007669"/>
    <property type="project" value="TreeGrafter"/>
</dbReference>
<name>A0AAN8ZZC9_HALRR</name>
<comment type="caution">
    <text evidence="2">The sequence shown here is derived from an EMBL/GenBank/DDBJ whole genome shotgun (WGS) entry which is preliminary data.</text>
</comment>
<feature type="domain" description="Repulsive guidance molecule C-terminal" evidence="1">
    <location>
        <begin position="2"/>
        <end position="96"/>
    </location>
</feature>
<accession>A0AAN8ZZC9</accession>
<dbReference type="EMBL" id="JAXCGZ010017100">
    <property type="protein sequence ID" value="KAK7068859.1"/>
    <property type="molecule type" value="Genomic_DNA"/>
</dbReference>
<dbReference type="PANTHER" id="PTHR31428">
    <property type="entry name" value="RGM DOMAIN FAMILY MEMBER DRAG-1"/>
    <property type="match status" value="1"/>
</dbReference>